<feature type="region of interest" description="Disordered" evidence="1">
    <location>
        <begin position="19"/>
        <end position="62"/>
    </location>
</feature>
<reference evidence="3" key="1">
    <citation type="submission" date="2015-01" db="EMBL/GenBank/DDBJ databases">
        <title>The Genome Sequence of Cryptococcus gattii MMRL2647.</title>
        <authorList>
            <consortium name="The Broad Institute Genomics Platform"/>
            <person name="Cuomo C."/>
            <person name="Litvintseva A."/>
            <person name="Chen Y."/>
            <person name="Heitman J."/>
            <person name="Sun S."/>
            <person name="Springer D."/>
            <person name="Dromer F."/>
            <person name="Young S."/>
            <person name="Zeng Q."/>
            <person name="Gargeya S."/>
            <person name="Abouelleil A."/>
            <person name="Alvarado L."/>
            <person name="Chapman S.B."/>
            <person name="Gainer-Dewar J."/>
            <person name="Goldberg J."/>
            <person name="Griggs A."/>
            <person name="Gujja S."/>
            <person name="Hansen M."/>
            <person name="Howarth C."/>
            <person name="Imamovic A."/>
            <person name="Larimer J."/>
            <person name="Murphy C."/>
            <person name="Naylor J."/>
            <person name="Pearson M."/>
            <person name="Priest M."/>
            <person name="Roberts A."/>
            <person name="Saif S."/>
            <person name="Shea T."/>
            <person name="Sykes S."/>
            <person name="Wortman J."/>
            <person name="Nusbaum C."/>
            <person name="Birren B."/>
        </authorList>
    </citation>
    <scope>NUCLEOTIDE SEQUENCE [LARGE SCALE GENOMIC DNA]</scope>
    <source>
        <strain evidence="3">IND107</strain>
    </source>
</reference>
<accession>A0ABR3BNB0</accession>
<evidence type="ECO:0000313" key="2">
    <source>
        <dbReference type="EMBL" id="KAL0245557.1"/>
    </source>
</evidence>
<protein>
    <submittedName>
        <fullName evidence="2">Uncharacterized protein</fullName>
    </submittedName>
</protein>
<proteinExistence type="predicted"/>
<comment type="caution">
    <text evidence="2">The sequence shown here is derived from an EMBL/GenBank/DDBJ whole genome shotgun (WGS) entry which is preliminary data.</text>
</comment>
<dbReference type="EMBL" id="ATAM02000008">
    <property type="protein sequence ID" value="KAL0245557.1"/>
    <property type="molecule type" value="Genomic_DNA"/>
</dbReference>
<gene>
    <name evidence="2" type="ORF">I308_104689</name>
</gene>
<dbReference type="GeneID" id="91991545"/>
<name>A0ABR3BNB0_9TREE</name>
<feature type="compositionally biased region" description="Polar residues" evidence="1">
    <location>
        <begin position="19"/>
        <end position="28"/>
    </location>
</feature>
<dbReference type="RefSeq" id="XP_066612641.1">
    <property type="nucleotide sequence ID" value="XM_066759154.1"/>
</dbReference>
<organism evidence="2 3">
    <name type="scientific">Cryptococcus tetragattii IND107</name>
    <dbReference type="NCBI Taxonomy" id="1296105"/>
    <lineage>
        <taxon>Eukaryota</taxon>
        <taxon>Fungi</taxon>
        <taxon>Dikarya</taxon>
        <taxon>Basidiomycota</taxon>
        <taxon>Agaricomycotina</taxon>
        <taxon>Tremellomycetes</taxon>
        <taxon>Tremellales</taxon>
        <taxon>Cryptococcaceae</taxon>
        <taxon>Cryptococcus</taxon>
        <taxon>Cryptococcus gattii species complex</taxon>
    </lineage>
</organism>
<sequence length="86" mass="9369">MLVKGSLLDQGASATPSSFFINRFSTSNPRKKTSTRSTGNLNHPINNHACPEPLSIESAPESSLSTRAELVDHLRHVGTFLPPFDH</sequence>
<feature type="compositionally biased region" description="Polar residues" evidence="1">
    <location>
        <begin position="35"/>
        <end position="45"/>
    </location>
</feature>
<keyword evidence="3" id="KW-1185">Reference proteome</keyword>
<evidence type="ECO:0000313" key="3">
    <source>
        <dbReference type="Proteomes" id="UP000054399"/>
    </source>
</evidence>
<dbReference type="Proteomes" id="UP000054399">
    <property type="component" value="Unassembled WGS sequence"/>
</dbReference>
<reference evidence="2 3" key="2">
    <citation type="submission" date="2024-01" db="EMBL/GenBank/DDBJ databases">
        <title>Comparative genomics of Cryptococcus and Kwoniella reveals pathogenesis evolution and contrasting modes of karyotype evolution via chromosome fusion or intercentromeric recombination.</title>
        <authorList>
            <person name="Coelho M.A."/>
            <person name="David-Palma M."/>
            <person name="Shea T."/>
            <person name="Bowers K."/>
            <person name="Mcginley-Smith S."/>
            <person name="Mohammad A.W."/>
            <person name="Gnirke A."/>
            <person name="Yurkov A.M."/>
            <person name="Nowrousian M."/>
            <person name="Sun S."/>
            <person name="Cuomo C.A."/>
            <person name="Heitman J."/>
        </authorList>
    </citation>
    <scope>NUCLEOTIDE SEQUENCE [LARGE SCALE GENOMIC DNA]</scope>
    <source>
        <strain evidence="2 3">IND107</strain>
    </source>
</reference>
<evidence type="ECO:0000256" key="1">
    <source>
        <dbReference type="SAM" id="MobiDB-lite"/>
    </source>
</evidence>